<reference evidence="9" key="1">
    <citation type="submission" date="2020-05" db="UniProtKB">
        <authorList>
            <consortium name="EnsemblMetazoa"/>
        </authorList>
    </citation>
    <scope>IDENTIFICATION</scope>
    <source>
        <strain evidence="9">TTRI</strain>
    </source>
</reference>
<dbReference type="InterPro" id="IPR005706">
    <property type="entry name" value="Ribosomal_uS2_bac/mit/plastid"/>
</dbReference>
<dbReference type="FunFam" id="3.40.50.10490:FF:000026">
    <property type="entry name" value="28S ribosomal protein S2, mitochondrial"/>
    <property type="match status" value="1"/>
</dbReference>
<dbReference type="STRING" id="7395.A0A1A9VXS9"/>
<dbReference type="GO" id="GO:0005743">
    <property type="term" value="C:mitochondrial inner membrane"/>
    <property type="evidence" value="ECO:0007669"/>
    <property type="project" value="UniProtKB-ARBA"/>
</dbReference>
<proteinExistence type="inferred from homology"/>
<sequence length="265" mass="29877">MIIKSLGEYGRLCARCSCVTRSCRFNSTLANPANVSTNLELQNGPEDISCVEQRIIKQADYFEVHNLFSVRDLFNARVHYGHKEGSLDDRMRPFIYGSRLGHLIFDLDKTASHLRDALNITAHIAFRDGIICFFNRNALNAHLVEKKAMEAGEFSYTKFWRGGIFTNANVQFGAVTRLPDLCIFLNTQNNVLAQHTAVRDSAKMAIPTIGIVDSNCNPNLITYPVPGNDDTPCAIELYCNLFKAAILRGKQKRREFLEPSNEKIK</sequence>
<evidence type="ECO:0000256" key="7">
    <source>
        <dbReference type="ARBA" id="ARBA00071390"/>
    </source>
</evidence>
<evidence type="ECO:0000256" key="3">
    <source>
        <dbReference type="ARBA" id="ARBA00022980"/>
    </source>
</evidence>
<dbReference type="GO" id="GO:0005763">
    <property type="term" value="C:mitochondrial small ribosomal subunit"/>
    <property type="evidence" value="ECO:0007669"/>
    <property type="project" value="UniProtKB-ARBA"/>
</dbReference>
<keyword evidence="4" id="KW-0496">Mitochondrion</keyword>
<dbReference type="EnsemblMetazoa" id="GAUT051059-RA">
    <property type="protein sequence ID" value="GAUT051059-PA"/>
    <property type="gene ID" value="GAUT051059"/>
</dbReference>
<evidence type="ECO:0000313" key="10">
    <source>
        <dbReference type="Proteomes" id="UP000078200"/>
    </source>
</evidence>
<comment type="subcellular location">
    <subcellularLocation>
        <location evidence="1">Mitochondrion</location>
    </subcellularLocation>
</comment>
<dbReference type="CDD" id="cd01425">
    <property type="entry name" value="RPS2"/>
    <property type="match status" value="1"/>
</dbReference>
<evidence type="ECO:0000256" key="2">
    <source>
        <dbReference type="ARBA" id="ARBA00006242"/>
    </source>
</evidence>
<evidence type="ECO:0000256" key="1">
    <source>
        <dbReference type="ARBA" id="ARBA00004173"/>
    </source>
</evidence>
<comment type="function">
    <text evidence="6">Required for mitoribosome formation and stability, and mitochondrial translation.</text>
</comment>
<evidence type="ECO:0000313" key="9">
    <source>
        <dbReference type="EnsemblMetazoa" id="GAUT051059-PA"/>
    </source>
</evidence>
<dbReference type="PANTHER" id="PTHR12534:SF0">
    <property type="entry name" value="SMALL RIBOSOMAL SUBUNIT PROTEIN US2M"/>
    <property type="match status" value="1"/>
</dbReference>
<dbReference type="PANTHER" id="PTHR12534">
    <property type="entry name" value="30S RIBOSOMAL PROTEIN S2 PROKARYOTIC AND ORGANELLAR"/>
    <property type="match status" value="1"/>
</dbReference>
<dbReference type="Proteomes" id="UP000078200">
    <property type="component" value="Unassembled WGS sequence"/>
</dbReference>
<dbReference type="InterPro" id="IPR023591">
    <property type="entry name" value="Ribosomal_uS2_flav_dom_sf"/>
</dbReference>
<name>A0A1A9VXS9_GLOAU</name>
<dbReference type="HAMAP" id="MF_00291_B">
    <property type="entry name" value="Ribosomal_uS2_B"/>
    <property type="match status" value="1"/>
</dbReference>
<keyword evidence="10" id="KW-1185">Reference proteome</keyword>
<dbReference type="InterPro" id="IPR001865">
    <property type="entry name" value="Ribosomal_uS2"/>
</dbReference>
<dbReference type="AlphaFoldDB" id="A0A1A9VXS9"/>
<comment type="similarity">
    <text evidence="2">Belongs to the universal ribosomal protein uS2 family.</text>
</comment>
<organism evidence="9 10">
    <name type="scientific">Glossina austeni</name>
    <name type="common">Savannah tsetse fly</name>
    <dbReference type="NCBI Taxonomy" id="7395"/>
    <lineage>
        <taxon>Eukaryota</taxon>
        <taxon>Metazoa</taxon>
        <taxon>Ecdysozoa</taxon>
        <taxon>Arthropoda</taxon>
        <taxon>Hexapoda</taxon>
        <taxon>Insecta</taxon>
        <taxon>Pterygota</taxon>
        <taxon>Neoptera</taxon>
        <taxon>Endopterygota</taxon>
        <taxon>Diptera</taxon>
        <taxon>Brachycera</taxon>
        <taxon>Muscomorpha</taxon>
        <taxon>Hippoboscoidea</taxon>
        <taxon>Glossinidae</taxon>
        <taxon>Glossina</taxon>
    </lineage>
</organism>
<keyword evidence="3" id="KW-0689">Ribosomal protein</keyword>
<accession>A0A1A9VXS9</accession>
<evidence type="ECO:0000256" key="6">
    <source>
        <dbReference type="ARBA" id="ARBA00059792"/>
    </source>
</evidence>
<evidence type="ECO:0000256" key="8">
    <source>
        <dbReference type="ARBA" id="ARBA00083109"/>
    </source>
</evidence>
<keyword evidence="5" id="KW-0687">Ribonucleoprotein</keyword>
<dbReference type="GO" id="GO:0003735">
    <property type="term" value="F:structural constituent of ribosome"/>
    <property type="evidence" value="ECO:0007669"/>
    <property type="project" value="InterPro"/>
</dbReference>
<dbReference type="SUPFAM" id="SSF52313">
    <property type="entry name" value="Ribosomal protein S2"/>
    <property type="match status" value="1"/>
</dbReference>
<evidence type="ECO:0000256" key="5">
    <source>
        <dbReference type="ARBA" id="ARBA00023274"/>
    </source>
</evidence>
<dbReference type="GO" id="GO:0006412">
    <property type="term" value="P:translation"/>
    <property type="evidence" value="ECO:0007669"/>
    <property type="project" value="InterPro"/>
</dbReference>
<dbReference type="Pfam" id="PF00318">
    <property type="entry name" value="Ribosomal_S2"/>
    <property type="match status" value="2"/>
</dbReference>
<dbReference type="VEuPathDB" id="VectorBase:GAUT051059"/>
<dbReference type="PRINTS" id="PR00395">
    <property type="entry name" value="RIBOSOMALS2"/>
</dbReference>
<evidence type="ECO:0000256" key="4">
    <source>
        <dbReference type="ARBA" id="ARBA00023128"/>
    </source>
</evidence>
<protein>
    <recommendedName>
        <fullName evidence="7">Small ribosomal subunit protein uS2m</fullName>
    </recommendedName>
    <alternativeName>
        <fullName evidence="8">28S ribosomal protein S2, mitochondrial</fullName>
    </alternativeName>
</protein>
<dbReference type="Gene3D" id="3.40.50.10490">
    <property type="entry name" value="Glucose-6-phosphate isomerase like protein, domain 1"/>
    <property type="match status" value="1"/>
</dbReference>